<dbReference type="AlphaFoldDB" id="A0A9Q0DDM8"/>
<dbReference type="Proteomes" id="UP001148018">
    <property type="component" value="Unassembled WGS sequence"/>
</dbReference>
<dbReference type="SUPFAM" id="SSF53098">
    <property type="entry name" value="Ribonuclease H-like"/>
    <property type="match status" value="1"/>
</dbReference>
<accession>A0A9Q0DDM8</accession>
<reference evidence="2" key="1">
    <citation type="submission" date="2022-07" db="EMBL/GenBank/DDBJ databases">
        <title>Chromosome-level genome of Muraenolepis orangiensis.</title>
        <authorList>
            <person name="Kim J."/>
        </authorList>
    </citation>
    <scope>NUCLEOTIDE SEQUENCE</scope>
    <source>
        <strain evidence="2">KU_S4_2022</strain>
        <tissue evidence="2">Muscle</tissue>
    </source>
</reference>
<sequence length="599" mass="66186">MHLKATIIMKTFGDCQVTLLDEQGRRDAIVHNEKVKRNRDILRRLIHCVVFLGKQELPFRGHDEGRGSTNRGNYLELLSFLAEYDLDLHHHLTTSSVFSGTSAHIQNDLICAVADVMGETIKEELRTTPFVALMLDETSDFGNTAQLSLVLRFVGDGGVKERFITFAEVTGSGRAEGVAAVALGLLEEYGCVDKLVAQCYDGAVAMASGLNEAQARVKERIPQALFVHCYAHALPLVLSQGAAKIKECKIFFSHLSGLGVYFSRSPERTKLLGDMCQKRLVPTGGNFSSKLVCTVFEKKESLKDVFDHIVEHHEDFDEAAVHGADGHMSNLGSFEFNFLLSTFNEIFAHADVLFEHLQKNSFDTKFCMDKVDTFCVSVEGQRERFDGTYDETVQNTGVTTIDECQTDIPAILHFETNPNAPKRSIARKPDGSKPAKLRRQRLSALECSDGPGLPTADQNTNSARVTVEEVKVEEDKEVTVEEVTVEEEVKVEEDKKGTVEEVTVKVEDAEVTEEEEEDRGGREGIEEPIEEPWSASPEMPSPAPGVLLPGATVLKEADRFTFTSGCTIGRVGFQSPLDQNATLVVSLVRHQVDISTGKE</sequence>
<comment type="caution">
    <text evidence="2">The sequence shown here is derived from an EMBL/GenBank/DDBJ whole genome shotgun (WGS) entry which is preliminary data.</text>
</comment>
<feature type="domain" description="DUF4371" evidence="1">
    <location>
        <begin position="39"/>
        <end position="211"/>
    </location>
</feature>
<organism evidence="2 3">
    <name type="scientific">Muraenolepis orangiensis</name>
    <name type="common">Patagonian moray cod</name>
    <dbReference type="NCBI Taxonomy" id="630683"/>
    <lineage>
        <taxon>Eukaryota</taxon>
        <taxon>Metazoa</taxon>
        <taxon>Chordata</taxon>
        <taxon>Craniata</taxon>
        <taxon>Vertebrata</taxon>
        <taxon>Euteleostomi</taxon>
        <taxon>Actinopterygii</taxon>
        <taxon>Neopterygii</taxon>
        <taxon>Teleostei</taxon>
        <taxon>Neoteleostei</taxon>
        <taxon>Acanthomorphata</taxon>
        <taxon>Zeiogadaria</taxon>
        <taxon>Gadariae</taxon>
        <taxon>Gadiformes</taxon>
        <taxon>Muraenolepidoidei</taxon>
        <taxon>Muraenolepididae</taxon>
        <taxon>Muraenolepis</taxon>
    </lineage>
</organism>
<name>A0A9Q0DDM8_9TELE</name>
<dbReference type="PANTHER" id="PTHR45749">
    <property type="match status" value="1"/>
</dbReference>
<protein>
    <recommendedName>
        <fullName evidence="1">DUF4371 domain-containing protein</fullName>
    </recommendedName>
</protein>
<dbReference type="InterPro" id="IPR012337">
    <property type="entry name" value="RNaseH-like_sf"/>
</dbReference>
<proteinExistence type="predicted"/>
<dbReference type="EMBL" id="JANIIK010000118">
    <property type="protein sequence ID" value="KAJ3585080.1"/>
    <property type="molecule type" value="Genomic_DNA"/>
</dbReference>
<dbReference type="OrthoDB" id="8962491at2759"/>
<evidence type="ECO:0000259" key="1">
    <source>
        <dbReference type="Pfam" id="PF14291"/>
    </source>
</evidence>
<dbReference type="PANTHER" id="PTHR45749:SF28">
    <property type="entry name" value="ZINC FINGER MYM-TYPE PROTEIN 1-LIKE-RELATED"/>
    <property type="match status" value="1"/>
</dbReference>
<dbReference type="Pfam" id="PF14291">
    <property type="entry name" value="DUF4371"/>
    <property type="match status" value="1"/>
</dbReference>
<gene>
    <name evidence="2" type="ORF">NHX12_013802</name>
</gene>
<evidence type="ECO:0000313" key="3">
    <source>
        <dbReference type="Proteomes" id="UP001148018"/>
    </source>
</evidence>
<dbReference type="InterPro" id="IPR025398">
    <property type="entry name" value="DUF4371"/>
</dbReference>
<keyword evidence="3" id="KW-1185">Reference proteome</keyword>
<evidence type="ECO:0000313" key="2">
    <source>
        <dbReference type="EMBL" id="KAJ3585080.1"/>
    </source>
</evidence>